<feature type="compositionally biased region" description="Basic and acidic residues" evidence="1">
    <location>
        <begin position="111"/>
        <end position="131"/>
    </location>
</feature>
<evidence type="ECO:0000313" key="3">
    <source>
        <dbReference type="Proteomes" id="UP000324222"/>
    </source>
</evidence>
<name>A0A5B7FDI4_PORTR</name>
<feature type="compositionally biased region" description="Low complexity" evidence="1">
    <location>
        <begin position="73"/>
        <end position="89"/>
    </location>
</feature>
<dbReference type="Proteomes" id="UP000324222">
    <property type="component" value="Unassembled WGS sequence"/>
</dbReference>
<feature type="region of interest" description="Disordered" evidence="1">
    <location>
        <begin position="1"/>
        <end position="220"/>
    </location>
</feature>
<dbReference type="AlphaFoldDB" id="A0A5B7FDI4"/>
<proteinExistence type="predicted"/>
<protein>
    <submittedName>
        <fullName evidence="2">Uncharacterized protein</fullName>
    </submittedName>
</protein>
<feature type="compositionally biased region" description="Polar residues" evidence="1">
    <location>
        <begin position="156"/>
        <end position="165"/>
    </location>
</feature>
<feature type="compositionally biased region" description="Polar residues" evidence="1">
    <location>
        <begin position="134"/>
        <end position="148"/>
    </location>
</feature>
<keyword evidence="3" id="KW-1185">Reference proteome</keyword>
<gene>
    <name evidence="2" type="ORF">E2C01_039386</name>
</gene>
<feature type="compositionally biased region" description="Basic and acidic residues" evidence="1">
    <location>
        <begin position="205"/>
        <end position="220"/>
    </location>
</feature>
<feature type="compositionally biased region" description="Low complexity" evidence="1">
    <location>
        <begin position="21"/>
        <end position="30"/>
    </location>
</feature>
<evidence type="ECO:0000313" key="2">
    <source>
        <dbReference type="EMBL" id="MPC45680.1"/>
    </source>
</evidence>
<comment type="caution">
    <text evidence="2">The sequence shown here is derived from an EMBL/GenBank/DDBJ whole genome shotgun (WGS) entry which is preliminary data.</text>
</comment>
<accession>A0A5B7FDI4</accession>
<sequence length="220" mass="23879">MRPKTSLHPKKEIIAHPPPTTAAYPPHLLNPLPPPPRWTPPPPSATAAPPPLSDYPPLPTGSTSHPQHRHTLGHAAPPATHPLTPTQALQDERGVSPSSLQPRDASPSIPGDEHRPPSPSHDSQHQGDERASTMPITDSTSTNYQHSGHNYPEQLTGLTRDTASGSYPARRCSTQPARHNNFLSTQQPPHLSANTKQALPPQPRPPEDKARSQFRDSRVS</sequence>
<dbReference type="EMBL" id="VSRR010006843">
    <property type="protein sequence ID" value="MPC45680.1"/>
    <property type="molecule type" value="Genomic_DNA"/>
</dbReference>
<organism evidence="2 3">
    <name type="scientific">Portunus trituberculatus</name>
    <name type="common">Swimming crab</name>
    <name type="synonym">Neptunus trituberculatus</name>
    <dbReference type="NCBI Taxonomy" id="210409"/>
    <lineage>
        <taxon>Eukaryota</taxon>
        <taxon>Metazoa</taxon>
        <taxon>Ecdysozoa</taxon>
        <taxon>Arthropoda</taxon>
        <taxon>Crustacea</taxon>
        <taxon>Multicrustacea</taxon>
        <taxon>Malacostraca</taxon>
        <taxon>Eumalacostraca</taxon>
        <taxon>Eucarida</taxon>
        <taxon>Decapoda</taxon>
        <taxon>Pleocyemata</taxon>
        <taxon>Brachyura</taxon>
        <taxon>Eubrachyura</taxon>
        <taxon>Portunoidea</taxon>
        <taxon>Portunidae</taxon>
        <taxon>Portuninae</taxon>
        <taxon>Portunus</taxon>
    </lineage>
</organism>
<evidence type="ECO:0000256" key="1">
    <source>
        <dbReference type="SAM" id="MobiDB-lite"/>
    </source>
</evidence>
<reference evidence="2 3" key="1">
    <citation type="submission" date="2019-05" db="EMBL/GenBank/DDBJ databases">
        <title>Another draft genome of Portunus trituberculatus and its Hox gene families provides insights of decapod evolution.</title>
        <authorList>
            <person name="Jeong J.-H."/>
            <person name="Song I."/>
            <person name="Kim S."/>
            <person name="Choi T."/>
            <person name="Kim D."/>
            <person name="Ryu S."/>
            <person name="Kim W."/>
        </authorList>
    </citation>
    <scope>NUCLEOTIDE SEQUENCE [LARGE SCALE GENOMIC DNA]</scope>
    <source>
        <tissue evidence="2">Muscle</tissue>
    </source>
</reference>
<feature type="compositionally biased region" description="Polar residues" evidence="1">
    <location>
        <begin position="172"/>
        <end position="197"/>
    </location>
</feature>
<feature type="compositionally biased region" description="Pro residues" evidence="1">
    <location>
        <begin position="31"/>
        <end position="59"/>
    </location>
</feature>